<feature type="coiled-coil region" evidence="1">
    <location>
        <begin position="270"/>
        <end position="371"/>
    </location>
</feature>
<feature type="region of interest" description="Disordered" evidence="2">
    <location>
        <begin position="36"/>
        <end position="66"/>
    </location>
</feature>
<gene>
    <name evidence="3" type="ORF">EB233_14375</name>
</gene>
<protein>
    <submittedName>
        <fullName evidence="3">Uncharacterized protein</fullName>
    </submittedName>
</protein>
<dbReference type="RefSeq" id="WP_064989361.1">
    <property type="nucleotide sequence ID" value="NZ_CP033361.1"/>
</dbReference>
<reference evidence="3 4" key="1">
    <citation type="submission" date="2018-10" db="EMBL/GenBank/DDBJ databases">
        <authorList>
            <person name="Perry B.J."/>
            <person name="Sullivan J.T."/>
            <person name="Murphy R.J.T."/>
            <person name="Ramsay J.P."/>
            <person name="Ronson C.W."/>
        </authorList>
    </citation>
    <scope>NUCLEOTIDE SEQUENCE [LARGE SCALE GENOMIC DNA]</scope>
    <source>
        <strain evidence="3 4">NZP2014</strain>
    </source>
</reference>
<organism evidence="3 4">
    <name type="scientific">Mesorhizobium erdmanii</name>
    <dbReference type="NCBI Taxonomy" id="1777866"/>
    <lineage>
        <taxon>Bacteria</taxon>
        <taxon>Pseudomonadati</taxon>
        <taxon>Pseudomonadota</taxon>
        <taxon>Alphaproteobacteria</taxon>
        <taxon>Hyphomicrobiales</taxon>
        <taxon>Phyllobacteriaceae</taxon>
        <taxon>Mesorhizobium</taxon>
    </lineage>
</organism>
<dbReference type="KEGG" id="merd:EB233_14375"/>
<feature type="coiled-coil region" evidence="1">
    <location>
        <begin position="3"/>
        <end position="30"/>
    </location>
</feature>
<evidence type="ECO:0000256" key="2">
    <source>
        <dbReference type="SAM" id="MobiDB-lite"/>
    </source>
</evidence>
<evidence type="ECO:0000313" key="3">
    <source>
        <dbReference type="EMBL" id="QKC76563.1"/>
    </source>
</evidence>
<name>A0A6M7UK91_9HYPH</name>
<keyword evidence="1" id="KW-0175">Coiled coil</keyword>
<keyword evidence="4" id="KW-1185">Reference proteome</keyword>
<evidence type="ECO:0000313" key="4">
    <source>
        <dbReference type="Proteomes" id="UP000503339"/>
    </source>
</evidence>
<dbReference type="Proteomes" id="UP000503339">
    <property type="component" value="Chromosome"/>
</dbReference>
<accession>A0A6M7UK91</accession>
<dbReference type="AlphaFoldDB" id="A0A6M7UK91"/>
<proteinExistence type="predicted"/>
<dbReference type="EMBL" id="CP033361">
    <property type="protein sequence ID" value="QKC76563.1"/>
    <property type="molecule type" value="Genomic_DNA"/>
</dbReference>
<evidence type="ECO:0000256" key="1">
    <source>
        <dbReference type="SAM" id="Coils"/>
    </source>
</evidence>
<sequence length="468" mass="51761">MNLKNLIKRADDVDRAFEELQTELAETIEACLDEEPVLQDASVDVGEPDDGGPSEAGVDDPQSLPRLTPHTQTRLAALGALDGLFRDAQGHLDEIGGKLSELASSHHLTREFLGILHGDVMRANEMELVNAGLATEHKALSDQFAEAVKRQTERDGAFDTLQQREASLVQEREALRAALAAARLKLVEAANAAAKREAEFGDIANQLSARTIDANRSANESKVLREKQVSLSVDLDRSLHREAEARHKLDEVSAIHSTDTARIADLMAALGKSEKEEARLRKSLESAQANLREMAEATSLMEADRDAELARTRLEMQGLRSETQNLQARMEQTIIENGEAAVEIARLKLQLDDALAERQIADEQLSALRSENESGKMSLSSVTANLSQLSLQQASEQIEFDIQKQECEDLRAEVASLNARIKELLPYERLHKVTAARTRDNNVVEIPVADSVRATHRRRLRRNMQVTS</sequence>